<protein>
    <recommendedName>
        <fullName evidence="3">glucan endo-1,3-beta-D-glucosidase</fullName>
        <ecNumber evidence="3">3.2.1.39</ecNumber>
    </recommendedName>
    <alternativeName>
        <fullName evidence="13">Endo-1,3-beta-glucanase btgC</fullName>
    </alternativeName>
    <alternativeName>
        <fullName evidence="12">Laminarinase btgC</fullName>
    </alternativeName>
</protein>
<keyword evidence="7" id="KW-0325">Glycoprotein</keyword>
<evidence type="ECO:0000259" key="15">
    <source>
        <dbReference type="SMART" id="SM00458"/>
    </source>
</evidence>
<feature type="chain" id="PRO_5004570581" description="glucan endo-1,3-beta-D-glucosidase" evidence="14">
    <location>
        <begin position="19"/>
        <end position="564"/>
    </location>
</feature>
<evidence type="ECO:0000256" key="3">
    <source>
        <dbReference type="ARBA" id="ARBA00012780"/>
    </source>
</evidence>
<dbReference type="InterPro" id="IPR000772">
    <property type="entry name" value="Ricin_B_lectin"/>
</dbReference>
<keyword evidence="9" id="KW-0961">Cell wall biogenesis/degradation</keyword>
<dbReference type="OMA" id="WMHASKL"/>
<reference evidence="16 17" key="1">
    <citation type="submission" date="2012-04" db="EMBL/GenBank/DDBJ databases">
        <title>The Genome Sequence of Saprolegnia declina VS20.</title>
        <authorList>
            <consortium name="The Broad Institute Genome Sequencing Platform"/>
            <person name="Russ C."/>
            <person name="Nusbaum C."/>
            <person name="Tyler B."/>
            <person name="van West P."/>
            <person name="Dieguez-Uribeondo J."/>
            <person name="de Bruijn I."/>
            <person name="Tripathy S."/>
            <person name="Jiang R."/>
            <person name="Young S.K."/>
            <person name="Zeng Q."/>
            <person name="Gargeya S."/>
            <person name="Fitzgerald M."/>
            <person name="Haas B."/>
            <person name="Abouelleil A."/>
            <person name="Alvarado L."/>
            <person name="Arachchi H.M."/>
            <person name="Berlin A."/>
            <person name="Chapman S.B."/>
            <person name="Goldberg J."/>
            <person name="Griggs A."/>
            <person name="Gujja S."/>
            <person name="Hansen M."/>
            <person name="Howarth C."/>
            <person name="Imamovic A."/>
            <person name="Larimer J."/>
            <person name="McCowen C."/>
            <person name="Montmayeur A."/>
            <person name="Murphy C."/>
            <person name="Neiman D."/>
            <person name="Pearson M."/>
            <person name="Priest M."/>
            <person name="Roberts A."/>
            <person name="Saif S."/>
            <person name="Shea T."/>
            <person name="Sisk P."/>
            <person name="Sykes S."/>
            <person name="Wortman J."/>
            <person name="Nusbaum C."/>
            <person name="Birren B."/>
        </authorList>
    </citation>
    <scope>NUCLEOTIDE SEQUENCE [LARGE SCALE GENOMIC DNA]</scope>
    <source>
        <strain evidence="16 17">VS20</strain>
    </source>
</reference>
<name>T0RD82_SAPDV</name>
<keyword evidence="8" id="KW-0119">Carbohydrate metabolism</keyword>
<accession>T0RD82</accession>
<evidence type="ECO:0000256" key="10">
    <source>
        <dbReference type="ARBA" id="ARBA00023326"/>
    </source>
</evidence>
<dbReference type="SUPFAM" id="SSF51445">
    <property type="entry name" value="(Trans)glycosidases"/>
    <property type="match status" value="1"/>
</dbReference>
<keyword evidence="5" id="KW-0378">Hydrolase</keyword>
<feature type="domain" description="Ricin B lectin" evidence="15">
    <location>
        <begin position="307"/>
        <end position="436"/>
    </location>
</feature>
<evidence type="ECO:0000256" key="14">
    <source>
        <dbReference type="SAM" id="SignalP"/>
    </source>
</evidence>
<dbReference type="AlphaFoldDB" id="T0RD82"/>
<evidence type="ECO:0000256" key="9">
    <source>
        <dbReference type="ARBA" id="ARBA00023316"/>
    </source>
</evidence>
<comment type="subcellular location">
    <subcellularLocation>
        <location evidence="2">Cell membrane</location>
    </subcellularLocation>
</comment>
<comment type="catalytic activity">
    <reaction evidence="1">
        <text>Hydrolysis of (1-&gt;3)-beta-D-glucosidic linkages in (1-&gt;3)-beta-D-glucans.</text>
        <dbReference type="EC" id="3.2.1.39"/>
    </reaction>
</comment>
<feature type="signal peptide" evidence="14">
    <location>
        <begin position="1"/>
        <end position="18"/>
    </location>
</feature>
<dbReference type="STRING" id="1156394.T0RD82"/>
<sequence length="564" mass="62855">MKVPSVLLLALAAGHVAALDRKFYGLNYDVKPASGSGCKQPWQIQREVAAFKATTDAIRVYATACTSDVLDAAAKNNMKVWVGLWSDLTYTHAFDGEFNNLKQLVQSKKIRNDNVAGIQIGSEVLYRWYIQGKHDKADKTGVNWLIEQMKRVRAYLRENKINIPVTVADVMDGYNLFPELYEAVDVVSVNQFSMWENVKAVDGVSTLFGHWGDVTKQAKAAGKPVMISETGWSAGDDKDLVAEASPDAQARYAKDFLSFAEKQNINYYYFSAIDLVHDADLVEKTFGMFDGNANMKPDIANVHVGSKPIATRLFHGDKVLKVDPANWNALLVEAPASGLGKNLDNELWFYQPDSQTYYSKSSNQCLDAYGDSNNALSVHVYACSAENANQKWKMSDDGHLTNLNGANQCMDVDPSQDDKVAMWWCYDGPNQKFAARPVAAEAITLGKSNTYLYEWYGDVVATSDVKYKDNAVWFYDPLHQTLKSKSSGKCLDGYQTENDVAVHVYDCDNANANQKWQHNDVTGQWMHASKLGLCLDTLANGKTHLDYCDKTKASHKWPMAFATN</sequence>
<keyword evidence="6" id="KW-0472">Membrane</keyword>
<dbReference type="PROSITE" id="PS50231">
    <property type="entry name" value="RICIN_B_LECTIN"/>
    <property type="match status" value="1"/>
</dbReference>
<dbReference type="PANTHER" id="PTHR16631:SF17">
    <property type="entry name" value="GLUCAN ENDO-1,3-BETA-GLUCOSIDASE BTGC"/>
    <property type="match status" value="1"/>
</dbReference>
<dbReference type="RefSeq" id="XP_008618947.1">
    <property type="nucleotide sequence ID" value="XM_008620725.1"/>
</dbReference>
<evidence type="ECO:0000256" key="2">
    <source>
        <dbReference type="ARBA" id="ARBA00004236"/>
    </source>
</evidence>
<evidence type="ECO:0000256" key="11">
    <source>
        <dbReference type="ARBA" id="ARBA00037649"/>
    </source>
</evidence>
<dbReference type="Proteomes" id="UP000030762">
    <property type="component" value="Unassembled WGS sequence"/>
</dbReference>
<dbReference type="VEuPathDB" id="FungiDB:SDRG_14587"/>
<dbReference type="GeneID" id="19955314"/>
<dbReference type="InterPro" id="IPR035992">
    <property type="entry name" value="Ricin_B-like_lectins"/>
</dbReference>
<dbReference type="PANTHER" id="PTHR16631">
    <property type="entry name" value="GLUCAN 1,3-BETA-GLUCOSIDASE"/>
    <property type="match status" value="1"/>
</dbReference>
<comment type="function">
    <text evidence="11">Glucanases play a role in cell expansion during growth, in cell-cell fusion during mating, and in spore release during sporulation. This enzyme may be involved in beta-glucan degradation. Active on laminarin and lichenan.</text>
</comment>
<dbReference type="InterPro" id="IPR050732">
    <property type="entry name" value="Beta-glucan_modifiers"/>
</dbReference>
<dbReference type="Gene3D" id="3.20.20.80">
    <property type="entry name" value="Glycosidases"/>
    <property type="match status" value="2"/>
</dbReference>
<dbReference type="eggNOG" id="ENOG502S578">
    <property type="taxonomic scope" value="Eukaryota"/>
</dbReference>
<gene>
    <name evidence="16" type="ORF">SDRG_14587</name>
</gene>
<proteinExistence type="predicted"/>
<evidence type="ECO:0000256" key="4">
    <source>
        <dbReference type="ARBA" id="ARBA00022475"/>
    </source>
</evidence>
<evidence type="ECO:0000313" key="17">
    <source>
        <dbReference type="Proteomes" id="UP000030762"/>
    </source>
</evidence>
<evidence type="ECO:0000256" key="6">
    <source>
        <dbReference type="ARBA" id="ARBA00023136"/>
    </source>
</evidence>
<evidence type="ECO:0000256" key="5">
    <source>
        <dbReference type="ARBA" id="ARBA00022801"/>
    </source>
</evidence>
<dbReference type="GO" id="GO:0005886">
    <property type="term" value="C:plasma membrane"/>
    <property type="evidence" value="ECO:0007669"/>
    <property type="project" value="UniProtKB-SubCell"/>
</dbReference>
<dbReference type="InParanoid" id="T0RD82"/>
<dbReference type="GO" id="GO:0042973">
    <property type="term" value="F:glucan endo-1,3-beta-D-glucosidase activity"/>
    <property type="evidence" value="ECO:0007669"/>
    <property type="project" value="UniProtKB-EC"/>
</dbReference>
<dbReference type="InterPro" id="IPR017853">
    <property type="entry name" value="GH"/>
</dbReference>
<evidence type="ECO:0000256" key="7">
    <source>
        <dbReference type="ARBA" id="ARBA00023180"/>
    </source>
</evidence>
<dbReference type="CDD" id="cd00161">
    <property type="entry name" value="beta-trefoil_Ricin-like"/>
    <property type="match status" value="1"/>
</dbReference>
<evidence type="ECO:0000256" key="12">
    <source>
        <dbReference type="ARBA" id="ARBA00042373"/>
    </source>
</evidence>
<dbReference type="Gene3D" id="2.80.10.50">
    <property type="match status" value="2"/>
</dbReference>
<evidence type="ECO:0000256" key="8">
    <source>
        <dbReference type="ARBA" id="ARBA00023277"/>
    </source>
</evidence>
<dbReference type="EMBL" id="JH767206">
    <property type="protein sequence ID" value="EQC27527.1"/>
    <property type="molecule type" value="Genomic_DNA"/>
</dbReference>
<dbReference type="SUPFAM" id="SSF50370">
    <property type="entry name" value="Ricin B-like lectins"/>
    <property type="match status" value="2"/>
</dbReference>
<keyword evidence="17" id="KW-1185">Reference proteome</keyword>
<dbReference type="EC" id="3.2.1.39" evidence="3"/>
<organism evidence="16 17">
    <name type="scientific">Saprolegnia diclina (strain VS20)</name>
    <dbReference type="NCBI Taxonomy" id="1156394"/>
    <lineage>
        <taxon>Eukaryota</taxon>
        <taxon>Sar</taxon>
        <taxon>Stramenopiles</taxon>
        <taxon>Oomycota</taxon>
        <taxon>Saprolegniomycetes</taxon>
        <taxon>Saprolegniales</taxon>
        <taxon>Saprolegniaceae</taxon>
        <taxon>Saprolegnia</taxon>
    </lineage>
</organism>
<evidence type="ECO:0000256" key="13">
    <source>
        <dbReference type="ARBA" id="ARBA00043078"/>
    </source>
</evidence>
<evidence type="ECO:0000313" key="16">
    <source>
        <dbReference type="EMBL" id="EQC27527.1"/>
    </source>
</evidence>
<dbReference type="Pfam" id="PF00652">
    <property type="entry name" value="Ricin_B_lectin"/>
    <property type="match status" value="2"/>
</dbReference>
<dbReference type="OrthoDB" id="77201at2759"/>
<dbReference type="GO" id="GO:0000272">
    <property type="term" value="P:polysaccharide catabolic process"/>
    <property type="evidence" value="ECO:0007669"/>
    <property type="project" value="UniProtKB-KW"/>
</dbReference>
<keyword evidence="14" id="KW-0732">Signal</keyword>
<feature type="domain" description="Ricin B lectin" evidence="15">
    <location>
        <begin position="439"/>
        <end position="560"/>
    </location>
</feature>
<dbReference type="GO" id="GO:0071555">
    <property type="term" value="P:cell wall organization"/>
    <property type="evidence" value="ECO:0007669"/>
    <property type="project" value="UniProtKB-KW"/>
</dbReference>
<keyword evidence="4" id="KW-1003">Cell membrane</keyword>
<dbReference type="SMART" id="SM00458">
    <property type="entry name" value="RICIN"/>
    <property type="match status" value="2"/>
</dbReference>
<evidence type="ECO:0000256" key="1">
    <source>
        <dbReference type="ARBA" id="ARBA00000382"/>
    </source>
</evidence>
<keyword evidence="10" id="KW-0624">Polysaccharide degradation</keyword>